<keyword evidence="1" id="KW-0175">Coiled coil</keyword>
<accession>A0A6A5HS92</accession>
<feature type="compositionally biased region" description="Gly residues" evidence="2">
    <location>
        <begin position="7"/>
        <end position="29"/>
    </location>
</feature>
<organism evidence="3 4">
    <name type="scientific">Caenorhabditis remanei</name>
    <name type="common">Caenorhabditis vulgaris</name>
    <dbReference type="NCBI Taxonomy" id="31234"/>
    <lineage>
        <taxon>Eukaryota</taxon>
        <taxon>Metazoa</taxon>
        <taxon>Ecdysozoa</taxon>
        <taxon>Nematoda</taxon>
        <taxon>Chromadorea</taxon>
        <taxon>Rhabditida</taxon>
        <taxon>Rhabditina</taxon>
        <taxon>Rhabditomorpha</taxon>
        <taxon>Rhabditoidea</taxon>
        <taxon>Rhabditidae</taxon>
        <taxon>Peloderinae</taxon>
        <taxon>Caenorhabditis</taxon>
    </lineage>
</organism>
<name>A0A6A5HS92_CAERE</name>
<evidence type="ECO:0000313" key="3">
    <source>
        <dbReference type="EMBL" id="KAF1770788.1"/>
    </source>
</evidence>
<evidence type="ECO:0000256" key="1">
    <source>
        <dbReference type="SAM" id="Coils"/>
    </source>
</evidence>
<dbReference type="Proteomes" id="UP000483820">
    <property type="component" value="Chromosome I"/>
</dbReference>
<dbReference type="EMBL" id="WUAV01000001">
    <property type="protein sequence ID" value="KAF1770788.1"/>
    <property type="molecule type" value="Genomic_DNA"/>
</dbReference>
<evidence type="ECO:0000313" key="4">
    <source>
        <dbReference type="Proteomes" id="UP000483820"/>
    </source>
</evidence>
<dbReference type="KEGG" id="crq:GCK72_002611"/>
<gene>
    <name evidence="3" type="ORF">GCK72_002611</name>
</gene>
<dbReference type="GeneID" id="9809984"/>
<feature type="coiled-coil region" evidence="1">
    <location>
        <begin position="162"/>
        <end position="189"/>
    </location>
</feature>
<dbReference type="RefSeq" id="XP_003112185.2">
    <property type="nucleotide sequence ID" value="XM_003112137.2"/>
</dbReference>
<dbReference type="SUPFAM" id="SSF103657">
    <property type="entry name" value="BAR/IMD domain-like"/>
    <property type="match status" value="1"/>
</dbReference>
<comment type="caution">
    <text evidence="3">The sequence shown here is derived from an EMBL/GenBank/DDBJ whole genome shotgun (WGS) entry which is preliminary data.</text>
</comment>
<sequence>MASEGGNSSGGGSTGDKGAVGGSGGGGSQGVPDQKEGKKFFKFAFNVNKKVADETEMTQDFMNDLKHYEEFDKTVGDCASYLENIFIPFSSKNASNYEDSFARLGSALAEFKTYVPQNHVATFENFSSKMKAAAVSRKAYQNVQSYHLRHMKRFHADNYESFVEQRKKFDDARKKMDQAKADVREAKTTTAIEKKAICYQLTVDDFDQQTEELIKIIEALPKIKQGYVKDIFVVLTKHKQYHSDMSKFFAASVM</sequence>
<dbReference type="InterPro" id="IPR027267">
    <property type="entry name" value="AH/BAR_dom_sf"/>
</dbReference>
<reference evidence="3 4" key="1">
    <citation type="submission" date="2019-12" db="EMBL/GenBank/DDBJ databases">
        <title>Chromosome-level assembly of the Caenorhabditis remanei genome.</title>
        <authorList>
            <person name="Teterina A.A."/>
            <person name="Willis J.H."/>
            <person name="Phillips P.C."/>
        </authorList>
    </citation>
    <scope>NUCLEOTIDE SEQUENCE [LARGE SCALE GENOMIC DNA]</scope>
    <source>
        <strain evidence="3 4">PX506</strain>
        <tissue evidence="3">Whole organism</tissue>
    </source>
</reference>
<dbReference type="CTD" id="9809984"/>
<protein>
    <recommendedName>
        <fullName evidence="5">BAR domain-containing protein</fullName>
    </recommendedName>
</protein>
<dbReference type="Gene3D" id="1.20.1270.60">
    <property type="entry name" value="Arfaptin homology (AH) domain/BAR domain"/>
    <property type="match status" value="1"/>
</dbReference>
<feature type="region of interest" description="Disordered" evidence="2">
    <location>
        <begin position="1"/>
        <end position="34"/>
    </location>
</feature>
<evidence type="ECO:0000256" key="2">
    <source>
        <dbReference type="SAM" id="MobiDB-lite"/>
    </source>
</evidence>
<proteinExistence type="predicted"/>
<evidence type="ECO:0008006" key="5">
    <source>
        <dbReference type="Google" id="ProtNLM"/>
    </source>
</evidence>
<dbReference type="AlphaFoldDB" id="A0A6A5HS92"/>